<dbReference type="OrthoDB" id="9806974at2"/>
<name>A0A3N4MQF3_9NEIS</name>
<dbReference type="Gene3D" id="3.40.50.720">
    <property type="entry name" value="NAD(P)-binding Rossmann-like Domain"/>
    <property type="match status" value="1"/>
</dbReference>
<comment type="similarity">
    <text evidence="1">Belongs to the short-chain dehydrogenases/reductases (SDR) family.</text>
</comment>
<proteinExistence type="inferred from homology"/>
<gene>
    <name evidence="2" type="ORF">EGK74_11655</name>
</gene>
<dbReference type="InterPro" id="IPR020904">
    <property type="entry name" value="Sc_DH/Rdtase_CS"/>
</dbReference>
<dbReference type="CDD" id="cd05233">
    <property type="entry name" value="SDR_c"/>
    <property type="match status" value="1"/>
</dbReference>
<evidence type="ECO:0000313" key="3">
    <source>
        <dbReference type="Proteomes" id="UP000272412"/>
    </source>
</evidence>
<dbReference type="PANTHER" id="PTHR43975:SF2">
    <property type="entry name" value="EG:BACR7A4.14 PROTEIN-RELATED"/>
    <property type="match status" value="1"/>
</dbReference>
<evidence type="ECO:0000256" key="1">
    <source>
        <dbReference type="ARBA" id="ARBA00006484"/>
    </source>
</evidence>
<dbReference type="PRINTS" id="PR00081">
    <property type="entry name" value="GDHRDH"/>
</dbReference>
<comment type="caution">
    <text evidence="2">The sequence shown here is derived from an EMBL/GenBank/DDBJ whole genome shotgun (WGS) entry which is preliminary data.</text>
</comment>
<dbReference type="FunFam" id="3.40.50.720:FF:000084">
    <property type="entry name" value="Short-chain dehydrogenase reductase"/>
    <property type="match status" value="1"/>
</dbReference>
<accession>A0A3N4MQF3</accession>
<organism evidence="2 3">
    <name type="scientific">Neisseria weixii</name>
    <dbReference type="NCBI Taxonomy" id="1853276"/>
    <lineage>
        <taxon>Bacteria</taxon>
        <taxon>Pseudomonadati</taxon>
        <taxon>Pseudomonadota</taxon>
        <taxon>Betaproteobacteria</taxon>
        <taxon>Neisseriales</taxon>
        <taxon>Neisseriaceae</taxon>
        <taxon>Neisseria</taxon>
    </lineage>
</organism>
<dbReference type="InterPro" id="IPR036291">
    <property type="entry name" value="NAD(P)-bd_dom_sf"/>
</dbReference>
<sequence length="261" mass="28129">MKKFTNHKLLVVGGTSGVGFEIAKLVLEQGGKAVIVGNRPEKAEKARLQLAERFGAENIAALTANLLDMASVNALIEQLSTYHSDIDLMVNSAGVYFPNRFLDTDEKAYDGYLNLNKAIFFITQAVTKSMIAQKKAGSIVNITAALSHLPLKSTPMTAYSMAKLGLEAMTKNLAAELAEYGIRVNALPIGLVETNIFERFASKEQVESTLANMAKLHALGRNGLPHEVAETATFLLSEQASWVTGAIWTVDGGATARRDDA</sequence>
<keyword evidence="3" id="KW-1185">Reference proteome</keyword>
<dbReference type="RefSeq" id="WP_123804894.1">
    <property type="nucleotide sequence ID" value="NZ_RPFL01000043.1"/>
</dbReference>
<dbReference type="PRINTS" id="PR00080">
    <property type="entry name" value="SDRFAMILY"/>
</dbReference>
<dbReference type="Proteomes" id="UP000272412">
    <property type="component" value="Unassembled WGS sequence"/>
</dbReference>
<dbReference type="PANTHER" id="PTHR43975">
    <property type="entry name" value="ZGC:101858"/>
    <property type="match status" value="1"/>
</dbReference>
<dbReference type="AlphaFoldDB" id="A0A3N4MQF3"/>
<evidence type="ECO:0000313" key="2">
    <source>
        <dbReference type="EMBL" id="RPD83957.1"/>
    </source>
</evidence>
<dbReference type="SUPFAM" id="SSF51735">
    <property type="entry name" value="NAD(P)-binding Rossmann-fold domains"/>
    <property type="match status" value="1"/>
</dbReference>
<dbReference type="Pfam" id="PF13561">
    <property type="entry name" value="adh_short_C2"/>
    <property type="match status" value="1"/>
</dbReference>
<dbReference type="PROSITE" id="PS00061">
    <property type="entry name" value="ADH_SHORT"/>
    <property type="match status" value="1"/>
</dbReference>
<protein>
    <submittedName>
        <fullName evidence="2">SDR family oxidoreductase</fullName>
    </submittedName>
</protein>
<dbReference type="EMBL" id="RPFL01000043">
    <property type="protein sequence ID" value="RPD83957.1"/>
    <property type="molecule type" value="Genomic_DNA"/>
</dbReference>
<dbReference type="InterPro" id="IPR002347">
    <property type="entry name" value="SDR_fam"/>
</dbReference>
<reference evidence="2 3" key="1">
    <citation type="submission" date="2018-11" db="EMBL/GenBank/DDBJ databases">
        <title>Neisseria weixii sp. nov. isolated from the rectal contents of plateau pika (Ochotona cruzoniae).</title>
        <authorList>
            <person name="Zhang G."/>
        </authorList>
    </citation>
    <scope>NUCLEOTIDE SEQUENCE [LARGE SCALE GENOMIC DNA]</scope>
    <source>
        <strain evidence="2 3">10009</strain>
    </source>
</reference>